<dbReference type="RefSeq" id="WP_229339586.1">
    <property type="nucleotide sequence ID" value="NZ_JAJBZG010000002.1"/>
</dbReference>
<dbReference type="InterPro" id="IPR012349">
    <property type="entry name" value="Split_barrel_FMN-bd"/>
</dbReference>
<accession>A0A9X1RWW0</accession>
<proteinExistence type="predicted"/>
<name>A0A9X1RWW0_9FLAO</name>
<protein>
    <submittedName>
        <fullName evidence="1">Pyridoxamine 5'-phosphate oxidase family protein</fullName>
    </submittedName>
</protein>
<evidence type="ECO:0000313" key="2">
    <source>
        <dbReference type="Proteomes" id="UP001139414"/>
    </source>
</evidence>
<organism evidence="1 2">
    <name type="scientific">Christiangramia sediminis</name>
    <dbReference type="NCBI Taxonomy" id="2881336"/>
    <lineage>
        <taxon>Bacteria</taxon>
        <taxon>Pseudomonadati</taxon>
        <taxon>Bacteroidota</taxon>
        <taxon>Flavobacteriia</taxon>
        <taxon>Flavobacteriales</taxon>
        <taxon>Flavobacteriaceae</taxon>
        <taxon>Christiangramia</taxon>
    </lineage>
</organism>
<sequence length="149" mass="17030">MKDLTHKECLDLLTRNYIGRISFISKGNPEIIPITYYYNPEKNSIISYSGEGSKITAMRKNNSVSFQVDEISDLDKWKSVLVYGKYEELSGIDAKHVLRLFSEGVKNLLQKKEKNNANFISEFSSKIDSEGTPVVYRINISNITGRQRV</sequence>
<dbReference type="Pfam" id="PF12900">
    <property type="entry name" value="Pyridox_ox_2"/>
    <property type="match status" value="1"/>
</dbReference>
<keyword evidence="2" id="KW-1185">Reference proteome</keyword>
<dbReference type="SUPFAM" id="SSF50475">
    <property type="entry name" value="FMN-binding split barrel"/>
    <property type="match status" value="1"/>
</dbReference>
<evidence type="ECO:0000313" key="1">
    <source>
        <dbReference type="EMBL" id="MCB7481026.1"/>
    </source>
</evidence>
<dbReference type="AlphaFoldDB" id="A0A9X1RWW0"/>
<comment type="caution">
    <text evidence="1">The sequence shown here is derived from an EMBL/GenBank/DDBJ whole genome shotgun (WGS) entry which is preliminary data.</text>
</comment>
<reference evidence="1" key="1">
    <citation type="submission" date="2021-10" db="EMBL/GenBank/DDBJ databases">
        <title>Gramella sp. ASW11-100T, isolated from marine sediment.</title>
        <authorList>
            <person name="Xia C."/>
        </authorList>
    </citation>
    <scope>NUCLEOTIDE SEQUENCE</scope>
    <source>
        <strain evidence="1">ASW11-100</strain>
    </source>
</reference>
<dbReference type="EMBL" id="JAJBZG010000002">
    <property type="protein sequence ID" value="MCB7481026.1"/>
    <property type="molecule type" value="Genomic_DNA"/>
</dbReference>
<dbReference type="Proteomes" id="UP001139414">
    <property type="component" value="Unassembled WGS sequence"/>
</dbReference>
<dbReference type="Gene3D" id="2.30.110.10">
    <property type="entry name" value="Electron Transport, Fmn-binding Protein, Chain A"/>
    <property type="match status" value="1"/>
</dbReference>
<gene>
    <name evidence="1" type="ORF">LGQ90_07105</name>
</gene>
<dbReference type="InterPro" id="IPR024747">
    <property type="entry name" value="Pyridox_Oxase-rel"/>
</dbReference>